<name>A0ABC9BIV5_9POAL</name>
<sequence>MDSSNSGSLQSSSGGGGGGGDDDFDAPCGGGPDSPSSSTSPLAALLRHPGFGGAGASALIYGLQDLAGAPPLISSHWCSTSPTAAPLAPTAGAGASPPCHGGLASAASPPAADRQQPSAPRGSRKRARASRRAPTTVLTTDTSNFRAMVQEFTGIPAPPFAAAGVASSRSRLDSLLLPSRSAAAAAALPQYLLRPFAHKLPAAYPPASTSSPAPSNAAAIAAPTSAPGTAAVAPGDGYQHHLTTAAPPALLRMQDHGGGSSYLSFQFQSANTGQLDGGGKYPMFDRSVAPPSAPRPVPVPDPADFLGLAHGVMSSDEERHAAHLHPRINGDRGDELSGLVGGCKATYSSVPPLLGRNGRIPLAGASTATATTAPPVAAATAAAVRTQGVDSWVCSSSE</sequence>
<dbReference type="PANTHER" id="PTHR33179">
    <property type="entry name" value="VQ MOTIF-CONTAINING PROTEIN"/>
    <property type="match status" value="1"/>
</dbReference>
<dbReference type="Pfam" id="PF05678">
    <property type="entry name" value="VQ"/>
    <property type="match status" value="1"/>
</dbReference>
<dbReference type="InterPro" id="IPR008889">
    <property type="entry name" value="VQ"/>
</dbReference>
<gene>
    <name evidence="3" type="ORF">URODEC1_LOCUS65883</name>
</gene>
<feature type="domain" description="VQ" evidence="2">
    <location>
        <begin position="132"/>
        <end position="159"/>
    </location>
</feature>
<accession>A0ABC9BIV5</accession>
<evidence type="ECO:0000256" key="1">
    <source>
        <dbReference type="SAM" id="MobiDB-lite"/>
    </source>
</evidence>
<evidence type="ECO:0000313" key="3">
    <source>
        <dbReference type="EMBL" id="CAL5002295.1"/>
    </source>
</evidence>
<feature type="region of interest" description="Disordered" evidence="1">
    <location>
        <begin position="1"/>
        <end position="48"/>
    </location>
</feature>
<reference evidence="3 4" key="2">
    <citation type="submission" date="2024-10" db="EMBL/GenBank/DDBJ databases">
        <authorList>
            <person name="Ryan C."/>
        </authorList>
    </citation>
    <scope>NUCLEOTIDE SEQUENCE [LARGE SCALE GENOMIC DNA]</scope>
</reference>
<dbReference type="AlphaFoldDB" id="A0ABC9BIV5"/>
<feature type="region of interest" description="Disordered" evidence="1">
    <location>
        <begin position="89"/>
        <end position="136"/>
    </location>
</feature>
<reference evidence="4" key="1">
    <citation type="submission" date="2024-06" db="EMBL/GenBank/DDBJ databases">
        <authorList>
            <person name="Ryan C."/>
        </authorList>
    </citation>
    <scope>NUCLEOTIDE SEQUENCE [LARGE SCALE GENOMIC DNA]</scope>
</reference>
<feature type="compositionally biased region" description="Low complexity" evidence="1">
    <location>
        <begin position="1"/>
        <end position="12"/>
    </location>
</feature>
<feature type="compositionally biased region" description="Basic residues" evidence="1">
    <location>
        <begin position="122"/>
        <end position="131"/>
    </location>
</feature>
<feature type="compositionally biased region" description="Low complexity" evidence="1">
    <location>
        <begin position="33"/>
        <end position="46"/>
    </location>
</feature>
<dbReference type="EMBL" id="OZ075136">
    <property type="protein sequence ID" value="CAL5002295.1"/>
    <property type="molecule type" value="Genomic_DNA"/>
</dbReference>
<keyword evidence="4" id="KW-1185">Reference proteome</keyword>
<evidence type="ECO:0000259" key="2">
    <source>
        <dbReference type="Pfam" id="PF05678"/>
    </source>
</evidence>
<proteinExistence type="predicted"/>
<dbReference type="PANTHER" id="PTHR33179:SF58">
    <property type="entry name" value="OS08G0409500 PROTEIN"/>
    <property type="match status" value="1"/>
</dbReference>
<protein>
    <recommendedName>
        <fullName evidence="2">VQ domain-containing protein</fullName>
    </recommendedName>
</protein>
<dbReference type="Proteomes" id="UP001497457">
    <property type="component" value="Chromosome 26rd"/>
</dbReference>
<feature type="compositionally biased region" description="Low complexity" evidence="1">
    <location>
        <begin position="89"/>
        <end position="121"/>
    </location>
</feature>
<organism evidence="3 4">
    <name type="scientific">Urochloa decumbens</name>
    <dbReference type="NCBI Taxonomy" id="240449"/>
    <lineage>
        <taxon>Eukaryota</taxon>
        <taxon>Viridiplantae</taxon>
        <taxon>Streptophyta</taxon>
        <taxon>Embryophyta</taxon>
        <taxon>Tracheophyta</taxon>
        <taxon>Spermatophyta</taxon>
        <taxon>Magnoliopsida</taxon>
        <taxon>Liliopsida</taxon>
        <taxon>Poales</taxon>
        <taxon>Poaceae</taxon>
        <taxon>PACMAD clade</taxon>
        <taxon>Panicoideae</taxon>
        <taxon>Panicodae</taxon>
        <taxon>Paniceae</taxon>
        <taxon>Melinidinae</taxon>
        <taxon>Urochloa</taxon>
    </lineage>
</organism>
<dbReference type="InterPro" id="IPR039609">
    <property type="entry name" value="VQ_15/22"/>
</dbReference>
<evidence type="ECO:0000313" key="4">
    <source>
        <dbReference type="Proteomes" id="UP001497457"/>
    </source>
</evidence>